<feature type="compositionally biased region" description="Polar residues" evidence="2">
    <location>
        <begin position="1068"/>
        <end position="1082"/>
    </location>
</feature>
<evidence type="ECO:0000259" key="3">
    <source>
        <dbReference type="Pfam" id="PF23415"/>
    </source>
</evidence>
<dbReference type="GO" id="GO:0030425">
    <property type="term" value="C:dendrite"/>
    <property type="evidence" value="ECO:0007669"/>
    <property type="project" value="TreeGrafter"/>
</dbReference>
<feature type="compositionally biased region" description="Low complexity" evidence="2">
    <location>
        <begin position="2086"/>
        <end position="2097"/>
    </location>
</feature>
<feature type="region of interest" description="Disordered" evidence="2">
    <location>
        <begin position="1192"/>
        <end position="1296"/>
    </location>
</feature>
<feature type="compositionally biased region" description="Polar residues" evidence="2">
    <location>
        <begin position="2020"/>
        <end position="2033"/>
    </location>
</feature>
<evidence type="ECO:0000256" key="1">
    <source>
        <dbReference type="SAM" id="Coils"/>
    </source>
</evidence>
<keyword evidence="1" id="KW-0175">Coiled coil</keyword>
<reference evidence="5 6" key="1">
    <citation type="journal article" date="2018" name="Nat. Ecol. Evol.">
        <title>Shark genomes provide insights into elasmobranch evolution and the origin of vertebrates.</title>
        <authorList>
            <person name="Hara Y"/>
            <person name="Yamaguchi K"/>
            <person name="Onimaru K"/>
            <person name="Kadota M"/>
            <person name="Koyanagi M"/>
            <person name="Keeley SD"/>
            <person name="Tatsumi K"/>
            <person name="Tanaka K"/>
            <person name="Motone F"/>
            <person name="Kageyama Y"/>
            <person name="Nozu R"/>
            <person name="Adachi N"/>
            <person name="Nishimura O"/>
            <person name="Nakagawa R"/>
            <person name="Tanegashima C"/>
            <person name="Kiyatake I"/>
            <person name="Matsumoto R"/>
            <person name="Murakumo K"/>
            <person name="Nishida K"/>
            <person name="Terakita A"/>
            <person name="Kuratani S"/>
            <person name="Sato K"/>
            <person name="Hyodo S Kuraku.S."/>
        </authorList>
    </citation>
    <scope>NUCLEOTIDE SEQUENCE [LARGE SCALE GENOMIC DNA]</scope>
</reference>
<feature type="compositionally biased region" description="Basic and acidic residues" evidence="2">
    <location>
        <begin position="2462"/>
        <end position="2484"/>
    </location>
</feature>
<feature type="region of interest" description="Disordered" evidence="2">
    <location>
        <begin position="1790"/>
        <end position="1828"/>
    </location>
</feature>
<feature type="compositionally biased region" description="Basic and acidic residues" evidence="2">
    <location>
        <begin position="1871"/>
        <end position="1915"/>
    </location>
</feature>
<keyword evidence="6" id="KW-1185">Reference proteome</keyword>
<feature type="compositionally biased region" description="Polar residues" evidence="2">
    <location>
        <begin position="2590"/>
        <end position="2608"/>
    </location>
</feature>
<feature type="region of interest" description="Disordered" evidence="2">
    <location>
        <begin position="2389"/>
        <end position="2882"/>
    </location>
</feature>
<feature type="compositionally biased region" description="Basic and acidic residues" evidence="2">
    <location>
        <begin position="3218"/>
        <end position="3232"/>
    </location>
</feature>
<dbReference type="GO" id="GO:0045202">
    <property type="term" value="C:synapse"/>
    <property type="evidence" value="ECO:0007669"/>
    <property type="project" value="TreeGrafter"/>
</dbReference>
<feature type="domain" description="Microtubule-associated protein 1A/B/S-like MBL-like" evidence="4">
    <location>
        <begin position="158"/>
        <end position="440"/>
    </location>
</feature>
<evidence type="ECO:0000259" key="4">
    <source>
        <dbReference type="Pfam" id="PF25281"/>
    </source>
</evidence>
<dbReference type="GO" id="GO:0007409">
    <property type="term" value="P:axonogenesis"/>
    <property type="evidence" value="ECO:0007669"/>
    <property type="project" value="TreeGrafter"/>
</dbReference>
<dbReference type="PANTHER" id="PTHR13843:SF6">
    <property type="entry name" value="MICROTUBULE-ASSOCIATED PROTEIN 1A"/>
    <property type="match status" value="1"/>
</dbReference>
<feature type="compositionally biased region" description="Basic residues" evidence="2">
    <location>
        <begin position="524"/>
        <end position="539"/>
    </location>
</feature>
<dbReference type="STRING" id="137246.A0A401RPM7"/>
<feature type="region of interest" description="Disordered" evidence="2">
    <location>
        <begin position="1965"/>
        <end position="2001"/>
    </location>
</feature>
<feature type="region of interest" description="Disordered" evidence="2">
    <location>
        <begin position="812"/>
        <end position="833"/>
    </location>
</feature>
<dbReference type="Pfam" id="PF23415">
    <property type="entry name" value="MAPB1_N"/>
    <property type="match status" value="1"/>
</dbReference>
<dbReference type="OrthoDB" id="5371837at2759"/>
<feature type="compositionally biased region" description="Polar residues" evidence="2">
    <location>
        <begin position="2497"/>
        <end position="2522"/>
    </location>
</feature>
<feature type="region of interest" description="Disordered" evidence="2">
    <location>
        <begin position="1440"/>
        <end position="1576"/>
    </location>
</feature>
<evidence type="ECO:0000256" key="2">
    <source>
        <dbReference type="SAM" id="MobiDB-lite"/>
    </source>
</evidence>
<dbReference type="GO" id="GO:0043025">
    <property type="term" value="C:neuronal cell body"/>
    <property type="evidence" value="ECO:0007669"/>
    <property type="project" value="TreeGrafter"/>
</dbReference>
<feature type="region of interest" description="Disordered" evidence="2">
    <location>
        <begin position="893"/>
        <end position="940"/>
    </location>
</feature>
<dbReference type="GO" id="GO:0031114">
    <property type="term" value="P:regulation of microtubule depolymerization"/>
    <property type="evidence" value="ECO:0007669"/>
    <property type="project" value="TreeGrafter"/>
</dbReference>
<feature type="compositionally biased region" description="Polar residues" evidence="2">
    <location>
        <begin position="1093"/>
        <end position="1105"/>
    </location>
</feature>
<feature type="compositionally biased region" description="Basic and acidic residues" evidence="2">
    <location>
        <begin position="3058"/>
        <end position="3076"/>
    </location>
</feature>
<feature type="region of interest" description="Disordered" evidence="2">
    <location>
        <begin position="681"/>
        <end position="700"/>
    </location>
</feature>
<feature type="compositionally biased region" description="Low complexity" evidence="2">
    <location>
        <begin position="1284"/>
        <end position="1296"/>
    </location>
</feature>
<dbReference type="GO" id="GO:0005829">
    <property type="term" value="C:cytosol"/>
    <property type="evidence" value="ECO:0007669"/>
    <property type="project" value="TreeGrafter"/>
</dbReference>
<accession>A0A401RPM7</accession>
<comment type="caution">
    <text evidence="5">The sequence shown here is derived from an EMBL/GenBank/DDBJ whole genome shotgun (WGS) entry which is preliminary data.</text>
</comment>
<feature type="compositionally biased region" description="Basic and acidic residues" evidence="2">
    <location>
        <begin position="2734"/>
        <end position="2744"/>
    </location>
</feature>
<feature type="compositionally biased region" description="Basic and acidic residues" evidence="2">
    <location>
        <begin position="1332"/>
        <end position="1403"/>
    </location>
</feature>
<dbReference type="GO" id="GO:0016358">
    <property type="term" value="P:dendrite development"/>
    <property type="evidence" value="ECO:0007669"/>
    <property type="project" value="TreeGrafter"/>
</dbReference>
<feature type="region of interest" description="Disordered" evidence="2">
    <location>
        <begin position="2903"/>
        <end position="3323"/>
    </location>
</feature>
<feature type="region of interest" description="Disordered" evidence="2">
    <location>
        <begin position="2056"/>
        <end position="2107"/>
    </location>
</feature>
<dbReference type="EMBL" id="BEZZ01001665">
    <property type="protein sequence ID" value="GCC20074.1"/>
    <property type="molecule type" value="Genomic_DNA"/>
</dbReference>
<evidence type="ECO:0000313" key="6">
    <source>
        <dbReference type="Proteomes" id="UP000287033"/>
    </source>
</evidence>
<feature type="compositionally biased region" description="Basic and acidic residues" evidence="2">
    <location>
        <begin position="540"/>
        <end position="599"/>
    </location>
</feature>
<dbReference type="InterPro" id="IPR057480">
    <property type="entry name" value="MAP1A/B/S-like_MBL"/>
</dbReference>
<feature type="region of interest" description="Disordered" evidence="2">
    <location>
        <begin position="2307"/>
        <end position="2337"/>
    </location>
</feature>
<dbReference type="GO" id="GO:0005875">
    <property type="term" value="C:microtubule associated complex"/>
    <property type="evidence" value="ECO:0007669"/>
    <property type="project" value="TreeGrafter"/>
</dbReference>
<feature type="region of interest" description="Disordered" evidence="2">
    <location>
        <begin position="441"/>
        <end position="667"/>
    </location>
</feature>
<feature type="region of interest" description="Disordered" evidence="2">
    <location>
        <begin position="2235"/>
        <end position="2272"/>
    </location>
</feature>
<proteinExistence type="predicted"/>
<feature type="region of interest" description="Disordered" evidence="2">
    <location>
        <begin position="1332"/>
        <end position="1421"/>
    </location>
</feature>
<feature type="compositionally biased region" description="Basic and acidic residues" evidence="2">
    <location>
        <begin position="1199"/>
        <end position="1221"/>
    </location>
</feature>
<dbReference type="GO" id="GO:0003779">
    <property type="term" value="F:actin binding"/>
    <property type="evidence" value="ECO:0007669"/>
    <property type="project" value="TreeGrafter"/>
</dbReference>
<dbReference type="PANTHER" id="PTHR13843">
    <property type="entry name" value="MICROTUBULE-ASSOCIATED PROTEIN"/>
    <property type="match status" value="1"/>
</dbReference>
<feature type="region of interest" description="Disordered" evidence="2">
    <location>
        <begin position="1871"/>
        <end position="1935"/>
    </location>
</feature>
<feature type="compositionally biased region" description="Polar residues" evidence="2">
    <location>
        <begin position="3124"/>
        <end position="3138"/>
    </location>
</feature>
<feature type="compositionally biased region" description="Basic and acidic residues" evidence="2">
    <location>
        <begin position="908"/>
        <end position="919"/>
    </location>
</feature>
<dbReference type="OMA" id="QEDQMSH"/>
<dbReference type="GO" id="GO:0008017">
    <property type="term" value="F:microtubule binding"/>
    <property type="evidence" value="ECO:0007669"/>
    <property type="project" value="InterPro"/>
</dbReference>
<dbReference type="Pfam" id="PF25281">
    <property type="entry name" value="MBL_MAP1B"/>
    <property type="match status" value="1"/>
</dbReference>
<feature type="non-terminal residue" evidence="5">
    <location>
        <position position="1"/>
    </location>
</feature>
<feature type="region of interest" description="Disordered" evidence="2">
    <location>
        <begin position="1588"/>
        <end position="1607"/>
    </location>
</feature>
<feature type="compositionally biased region" description="Basic and acidic residues" evidence="2">
    <location>
        <begin position="3268"/>
        <end position="3310"/>
    </location>
</feature>
<feature type="compositionally biased region" description="Polar residues" evidence="2">
    <location>
        <begin position="1231"/>
        <end position="1241"/>
    </location>
</feature>
<feature type="region of interest" description="Disordered" evidence="2">
    <location>
        <begin position="2128"/>
        <end position="2187"/>
    </location>
</feature>
<feature type="region of interest" description="Disordered" evidence="2">
    <location>
        <begin position="2018"/>
        <end position="2040"/>
    </location>
</feature>
<dbReference type="InterPro" id="IPR056617">
    <property type="entry name" value="MAP1B/S_N"/>
</dbReference>
<feature type="compositionally biased region" description="Basic and acidic residues" evidence="2">
    <location>
        <begin position="618"/>
        <end position="637"/>
    </location>
</feature>
<feature type="domain" description="Microtubule-associated protein 1B/S N-terminal" evidence="3">
    <location>
        <begin position="10"/>
        <end position="153"/>
    </location>
</feature>
<feature type="compositionally biased region" description="Low complexity" evidence="2">
    <location>
        <begin position="464"/>
        <end position="473"/>
    </location>
</feature>
<dbReference type="Proteomes" id="UP000287033">
    <property type="component" value="Unassembled WGS sequence"/>
</dbReference>
<feature type="region of interest" description="Disordered" evidence="2">
    <location>
        <begin position="726"/>
        <end position="761"/>
    </location>
</feature>
<sequence length="3458" mass="381915">LWLWGCGQFGSKCFTGQKTLHHRSDVLETVVLVNPAEDTVASEVHSLVTDPSRHKLLVLCGQTSDQGGDLILQTGTYSFQRFIETFADPEVTEILSSTDLDTKACITICHSGDGDWSELEQHNLQGFIHIKVNPAPMLPEMDGVSEFTEYLTESVEVPSPFDLLEPPTSGGFLKLSKPCCYIFPGGRGDSALFAVNGFNILVDGGSDRKSCFWKLVRHLDRIDSILLTHIGADNLPGINGLLQRKIAEQDEEQSQGSTTYSDWIKNLISPELGVVFFNVPDKLKMHESSMKVKRSIEEACLTLQYLTKLGIKPEPLNRVVGATIDPIPLFHKMGVGRLDMYILNPVKDSKEMQFLMQKWAGNSKAKTGIVLPNGKEGEISVPYLTSITALVVWHPANPTEKIVRVLFPGNAPQNKILEGLEKLKHLDFLKYPVATQKDLSAGVTTPVVKQTKMRQRTDSKESLKSSPKPSLARAAKKEEPAEETPLKQHDVKTEEVKEDKPEKKEEKKAKSDVEKATTDTIKTEKKKLVKEKTIKKHTKDKLAKSEEKKDKEKKEIKKERREVKKEDAKREEKKEVKKEEKKKEKEAKKESKKSIKADLKPFTPEVRKTLHKVKGPGKKIDSGKTKAAKDSTVEQKSEPTAPDTLRTEQATTHLQEERSIMSSPEDLTKDFEQLRNEEAAMVEAVSEEPSKGPVPVEGTTPLEVETLPDMLVPSPQQDMIITPAVTDTKVPLVSPDEGINTTDVEGESPRDEQVIGRPEPMTVERFEDEGAGMEESLEMSELEEKVVRTEKDKESFVKDGLEGQFDKEKDLFVKEQVKTPEKPEREVGRKDEMEEMEKCERYIETLGAKEQVEESEGEEVVEKAELEETVEALEEDKKVKIKEKEGVLDDDLKMKLQVSDKPLQDITEGEKPPTEKKEISAPGDKGAVAKEEPPAAAQPVPAGVMAEAISYIQDETIPGYSETEQTISDEEIHDEQEDQMSHLKYEADTYDISVPDDTKSFDAVHGMKEMKALSAADIGVKGFTREEPVVVVYPSEIVAAPLAEEEHISSAASITECDKLSSFATSVAEDQSMTSVTAPQTEETAKSSLLLDTVNSMASSRTEATQGRDYVPSAGTISPTSSLEEDKYFKSPPSEDFHPVAEVAKADEEEYEDQTPNVEVPTKLSDQYAAMFPEKSAPAPYLLGEYITDGQSTDFQSTEQKHKPSLHFDADLPESDDKCISPDDSTVKMASPTQSGPTSAGHTPFHQSPVEERTDSVEAELLESVPDQTTFHPEKPALGEDTTLPSPQQSPLSDLPMKPELFREHFLPYSPIVLDSDDYEPELTSKEKMLHEQELRATEKMEKDAHETEHAPTEKLERDVQEKKPTPDKVTEAKIEPADTRIHEEEFREKKVDVAKVAEEKPAIGEQAATGIPEPKPPDAKTIVSEIQEHKSEVIEKLDNKDLEKKSPDTEKATIEAAEKQPADSDIMDRLEPEKSLIDTGKVEREELEKKIEDVGKEEKEDLEKKPGDFGITEKEDTEKKLEDVGKIEKEDTEKKLGDVGKMEKEDTEKKLDVGKIEKEDTEKKPEGVGKVEREDVEKKIGDVEIMGKEDLERKPEDVTKVEKEDLEKEIGDVKKLEKQDAEKKIDVDKVEKEDMEKKPGDDKMEKEDLAKTAIDLEKKIGDVGKLGKEDMEEKSEDVGKVEKEILEKKIGDVAKMEKGDSAKEPLDLEKKLGDVGKVEKEDMEKKLGDIGIMGKDAEKKLEDFGKMEKVEAEKKMIKAEPVTREETQQQAPSIEKVWAEDVMQKVEKEDFAKKSDDVEKMDKETPEKQTQDAMKGEKEIEKTKVMEKEELGEDLLVSELVASTKPATDQAPAGVAKMEKCVQEKEDLMEKVGKDIPQKEVKPVKEQSTTEKFLTDVPEKEPATKTDERPDSFKFEYSPIDAPESSVSETQGVQKDKAELLCETICSSEDEDLPVITESKTILAAQLPPTTEKAPMPKSEGDLSVQSTVPKDISPTDYPSVSVDKITSAEVKEHDWLQSEPSLHLQTETATESGFPKMEVKSEIQEAECIHTAEEKKMEKLEIWGSDSVRSSPEGEQKSPLEVGSHSASETESISSCTQSAIESTPWDPASYQSQYYLEKDSAVPTLESSLTKSFPPKDSFTEKVETGTVSEHQYSSYEDEKREVSSELDYSWTTGKGPESEHVGMFEKKPDLPQELKPSFPSPPEPAVSWTDTEQHIAAVSLTGRVAAETIKEPTVESFTTGEKQQEGLTDDAVFKDREQEDVYPPPGGYEYTAILRESEAESSSKSTHHSLEALGDPLLLLDSQKETSPHPVTEVDSRTTLEDIPSKSPDTGRKAFTYAEIDEKVTALGLENLAKSQREMESKGFDYLSQERELPFEMAWDAGKGIAPTQKDLSPCSFSAEEPTTQSPLSEGELRSEGSVHYTEIPGLRGPPSPMLKETPLSVLGQDKGGELSESTVVAEKDGQTRTDSVHHPAWLEERESPAQSITESKHKSTPSLPYTEISQLDISALGSSVESTSIRPREPDSNVLGYYEKEVDESSSDSELEKGAKEKSEKESPSGKSHQEKERGTSYSEMQEVGRVTPCPSVDQQPWAQTLSTVGSAYQQDDSEETQKEQQLSKSEKEQFTLSREEKDIWCPSDPASFSHGLDTQGHDTGHQEQSRAQLEMSPLAEPERTVPPEEVGKDPDKARLQEGQSAEKQLMPDACIHSRDQESPGVIPHSAPTEPWTTESEQSHTDPDRVKHSGPPFEYSSFMEERPFSGAPLQDSEIKDEYLEVSPKGESQTLPLSPFLESKPFPPLAPAELSSEGLWKETSAAPCASTQPQQDSASSQQPLSPSGTPLLLPGTPGEAKGRSLDEVSPLVPAGEAVSQPVEAEDPQPLSVEHGSAYLCDIEDSTLSCRVECHRSEAPPSAPESKPEKGAVASDTRQPPEEHAVSETVLAQPLTLFQPPPPTQPSPATSNGPTEMSFGPLLAAGTPEKDRDSFSTSALSDEKSSPGSEIGKSCSEDEMECLVRPSSLTSTDQSFRPFLPDAQRGRMAGDQGDAAHELEGCPGVMSDHRLAFASGEYKHQKDELSPSFINPSPHELSDDDDGHSQDDVCTSVQKHCSPQPLGSHVTLAEETPPTSGSESFPLNSDSDVPPETEECPSITADAAIDSDEDADYLPVDKTTSSAHHSSARPALDPPPAPLMDPQPHPPQPDVCMVDPEVLANEQNISKAERLLKKDMKDKVKSTKKMMNKSKSASPGRKADSKGKQTAAPARPSPAKDSTEKSPKAASTKKKEKDPSDKVRASRAGDVHSSRVDDRDDISRSSQPSTGKAMVNGIKSNSASANIKPSSGVPPGPPVYVDLAYIPNHCSGKNVDLEFFKRVRSSYYVVSGNDPGSGEPSRAVLDALLDGKAQWGSNLQVTLIPTHDTEVTREWYQQTHERQQELNIMVLASSSTVVMQDESFPACKIEF</sequence>
<evidence type="ECO:0008006" key="7">
    <source>
        <dbReference type="Google" id="ProtNLM"/>
    </source>
</evidence>
<feature type="compositionally biased region" description="Low complexity" evidence="2">
    <location>
        <begin position="2822"/>
        <end position="2850"/>
    </location>
</feature>
<feature type="compositionally biased region" description="Basic and acidic residues" evidence="2">
    <location>
        <begin position="1124"/>
        <end position="1137"/>
    </location>
</feature>
<dbReference type="GO" id="GO:0000226">
    <property type="term" value="P:microtubule cytoskeleton organization"/>
    <property type="evidence" value="ECO:0007669"/>
    <property type="project" value="InterPro"/>
</dbReference>
<dbReference type="GO" id="GO:0005874">
    <property type="term" value="C:microtubule"/>
    <property type="evidence" value="ECO:0007669"/>
    <property type="project" value="InterPro"/>
</dbReference>
<dbReference type="InterPro" id="IPR026074">
    <property type="entry name" value="MAP1"/>
</dbReference>
<feature type="compositionally biased region" description="Basic and acidic residues" evidence="2">
    <location>
        <begin position="2307"/>
        <end position="2336"/>
    </location>
</feature>
<feature type="compositionally biased region" description="Basic and acidic residues" evidence="2">
    <location>
        <begin position="2547"/>
        <end position="2572"/>
    </location>
</feature>
<feature type="coiled-coil region" evidence="1">
    <location>
        <begin position="856"/>
        <end position="883"/>
    </location>
</feature>
<dbReference type="SUPFAM" id="SSF56281">
    <property type="entry name" value="Metallo-hydrolase/oxidoreductase"/>
    <property type="match status" value="1"/>
</dbReference>
<protein>
    <recommendedName>
        <fullName evidence="7">Microtubule-associated protein 1Ab</fullName>
    </recommendedName>
</protein>
<feature type="region of interest" description="Disordered" evidence="2">
    <location>
        <begin position="1068"/>
        <end position="1137"/>
    </location>
</feature>
<feature type="compositionally biased region" description="Basic and acidic residues" evidence="2">
    <location>
        <begin position="2674"/>
        <end position="2693"/>
    </location>
</feature>
<evidence type="ECO:0000313" key="5">
    <source>
        <dbReference type="EMBL" id="GCC20074.1"/>
    </source>
</evidence>
<feature type="compositionally biased region" description="Basic and acidic residues" evidence="2">
    <location>
        <begin position="2653"/>
        <end position="2662"/>
    </location>
</feature>
<feature type="compositionally biased region" description="Pro residues" evidence="2">
    <location>
        <begin position="3183"/>
        <end position="3200"/>
    </location>
</feature>
<feature type="compositionally biased region" description="Basic and acidic residues" evidence="2">
    <location>
        <begin position="2622"/>
        <end position="2637"/>
    </location>
</feature>
<name>A0A401RPM7_CHIPU</name>
<gene>
    <name evidence="5" type="ORF">chiPu_0018722</name>
</gene>
<feature type="compositionally biased region" description="Polar residues" evidence="2">
    <location>
        <begin position="2149"/>
        <end position="2158"/>
    </location>
</feature>
<feature type="compositionally biased region" description="Basic and acidic residues" evidence="2">
    <location>
        <begin position="475"/>
        <end position="523"/>
    </location>
</feature>
<organism evidence="5 6">
    <name type="scientific">Chiloscyllium punctatum</name>
    <name type="common">Brownbanded bambooshark</name>
    <name type="synonym">Hemiscyllium punctatum</name>
    <dbReference type="NCBI Taxonomy" id="137246"/>
    <lineage>
        <taxon>Eukaryota</taxon>
        <taxon>Metazoa</taxon>
        <taxon>Chordata</taxon>
        <taxon>Craniata</taxon>
        <taxon>Vertebrata</taxon>
        <taxon>Chondrichthyes</taxon>
        <taxon>Elasmobranchii</taxon>
        <taxon>Galeomorphii</taxon>
        <taxon>Galeoidea</taxon>
        <taxon>Orectolobiformes</taxon>
        <taxon>Hemiscylliidae</taxon>
        <taxon>Chiloscyllium</taxon>
    </lineage>
</organism>
<dbReference type="InterPro" id="IPR036866">
    <property type="entry name" value="RibonucZ/Hydroxyglut_hydro"/>
</dbReference>